<dbReference type="AlphaFoldDB" id="A0AAE1L8U1"/>
<evidence type="ECO:0000313" key="2">
    <source>
        <dbReference type="Proteomes" id="UP001219518"/>
    </source>
</evidence>
<gene>
    <name evidence="1" type="ORF">KUF71_020048</name>
</gene>
<dbReference type="EMBL" id="JAHWGI010000142">
    <property type="protein sequence ID" value="KAK3910039.1"/>
    <property type="molecule type" value="Genomic_DNA"/>
</dbReference>
<name>A0AAE1L8U1_9NEOP</name>
<protein>
    <submittedName>
        <fullName evidence="1">Huntingtin-associated protein 1</fullName>
    </submittedName>
</protein>
<proteinExistence type="predicted"/>
<dbReference type="Proteomes" id="UP001219518">
    <property type="component" value="Unassembled WGS sequence"/>
</dbReference>
<sequence>MFDPSFTFQDTASIAQQLRARREILFAEKKKSQPFLVVVGPNLTNIKDYYVDVSGILYRINSLVKAVDVCFKATTALHANYPPESQRPWMMIQRVLYNITTDWDSEVPYELTSSYNALCQSPQTL</sequence>
<organism evidence="1 2">
    <name type="scientific">Frankliniella fusca</name>
    <dbReference type="NCBI Taxonomy" id="407009"/>
    <lineage>
        <taxon>Eukaryota</taxon>
        <taxon>Metazoa</taxon>
        <taxon>Ecdysozoa</taxon>
        <taxon>Arthropoda</taxon>
        <taxon>Hexapoda</taxon>
        <taxon>Insecta</taxon>
        <taxon>Pterygota</taxon>
        <taxon>Neoptera</taxon>
        <taxon>Paraneoptera</taxon>
        <taxon>Thysanoptera</taxon>
        <taxon>Terebrantia</taxon>
        <taxon>Thripoidea</taxon>
        <taxon>Thripidae</taxon>
        <taxon>Frankliniella</taxon>
    </lineage>
</organism>
<accession>A0AAE1L8U1</accession>
<reference evidence="1" key="1">
    <citation type="submission" date="2021-07" db="EMBL/GenBank/DDBJ databases">
        <authorList>
            <person name="Catto M.A."/>
            <person name="Jacobson A."/>
            <person name="Kennedy G."/>
            <person name="Labadie P."/>
            <person name="Hunt B.G."/>
            <person name="Srinivasan R."/>
        </authorList>
    </citation>
    <scope>NUCLEOTIDE SEQUENCE</scope>
    <source>
        <strain evidence="1">PL_HMW_Pooled</strain>
        <tissue evidence="1">Head</tissue>
    </source>
</reference>
<keyword evidence="2" id="KW-1185">Reference proteome</keyword>
<evidence type="ECO:0000313" key="1">
    <source>
        <dbReference type="EMBL" id="KAK3910039.1"/>
    </source>
</evidence>
<comment type="caution">
    <text evidence="1">The sequence shown here is derived from an EMBL/GenBank/DDBJ whole genome shotgun (WGS) entry which is preliminary data.</text>
</comment>
<reference evidence="1" key="2">
    <citation type="journal article" date="2023" name="BMC Genomics">
        <title>Pest status, molecular evolution, and epigenetic factors derived from the genome assembly of Frankliniella fusca, a thysanopteran phytovirus vector.</title>
        <authorList>
            <person name="Catto M.A."/>
            <person name="Labadie P.E."/>
            <person name="Jacobson A.L."/>
            <person name="Kennedy G.G."/>
            <person name="Srinivasan R."/>
            <person name="Hunt B.G."/>
        </authorList>
    </citation>
    <scope>NUCLEOTIDE SEQUENCE</scope>
    <source>
        <strain evidence="1">PL_HMW_Pooled</strain>
    </source>
</reference>